<keyword evidence="3" id="KW-0378">Hydrolase</keyword>
<organism evidence="4 5">
    <name type="scientific">Desulfobotulus pelophilus</name>
    <dbReference type="NCBI Taxonomy" id="2823377"/>
    <lineage>
        <taxon>Bacteria</taxon>
        <taxon>Pseudomonadati</taxon>
        <taxon>Thermodesulfobacteriota</taxon>
        <taxon>Desulfobacteria</taxon>
        <taxon>Desulfobacterales</taxon>
        <taxon>Desulfobacteraceae</taxon>
        <taxon>Desulfobotulus</taxon>
    </lineage>
</organism>
<evidence type="ECO:0000313" key="4">
    <source>
        <dbReference type="EMBL" id="MCW7755278.1"/>
    </source>
</evidence>
<name>A0ABT3NCT7_9BACT</name>
<keyword evidence="5" id="KW-1185">Reference proteome</keyword>
<evidence type="ECO:0000313" key="5">
    <source>
        <dbReference type="Proteomes" id="UP001209681"/>
    </source>
</evidence>
<dbReference type="Proteomes" id="UP001209681">
    <property type="component" value="Unassembled WGS sequence"/>
</dbReference>
<proteinExistence type="predicted"/>
<sequence>MSIIESIEKINSYICPFGQCDDFYSDQMAFDAVLMNFVVLGEMTSKLPDKFIAETSEIVE</sequence>
<gene>
    <name evidence="4" type="ORF">OOT00_14925</name>
</gene>
<protein>
    <submittedName>
        <fullName evidence="4">DUF86 domain-containing protein</fullName>
    </submittedName>
</protein>
<reference evidence="4 5" key="1">
    <citation type="submission" date="2022-11" db="EMBL/GenBank/DDBJ databases">
        <title>Desulfobotulus tamanensis H1 sp. nov. - anaerobic, alkaliphilic, sulphate reducing bacterium isolated from terrestrial mud volcano.</title>
        <authorList>
            <person name="Frolova A."/>
            <person name="Merkel A.Y."/>
            <person name="Slobodkin A.I."/>
        </authorList>
    </citation>
    <scope>NUCLEOTIDE SEQUENCE [LARGE SCALE GENOMIC DNA]</scope>
    <source>
        <strain evidence="4 5">H1</strain>
    </source>
</reference>
<comment type="caution">
    <text evidence="4">The sequence shown here is derived from an EMBL/GenBank/DDBJ whole genome shotgun (WGS) entry which is preliminary data.</text>
</comment>
<keyword evidence="2" id="KW-0540">Nuclease</keyword>
<keyword evidence="1" id="KW-1277">Toxin-antitoxin system</keyword>
<evidence type="ECO:0000256" key="1">
    <source>
        <dbReference type="ARBA" id="ARBA00022649"/>
    </source>
</evidence>
<dbReference type="RefSeq" id="WP_265426215.1">
    <property type="nucleotide sequence ID" value="NZ_JAPFPW010000028.1"/>
</dbReference>
<dbReference type="InterPro" id="IPR008201">
    <property type="entry name" value="HepT-like"/>
</dbReference>
<dbReference type="Pfam" id="PF01934">
    <property type="entry name" value="HepT-like"/>
    <property type="match status" value="1"/>
</dbReference>
<evidence type="ECO:0000256" key="3">
    <source>
        <dbReference type="ARBA" id="ARBA00022801"/>
    </source>
</evidence>
<accession>A0ABT3NCT7</accession>
<evidence type="ECO:0000256" key="2">
    <source>
        <dbReference type="ARBA" id="ARBA00022722"/>
    </source>
</evidence>
<dbReference type="EMBL" id="JAPFPW010000028">
    <property type="protein sequence ID" value="MCW7755278.1"/>
    <property type="molecule type" value="Genomic_DNA"/>
</dbReference>